<keyword evidence="3 7" id="KW-0812">Transmembrane</keyword>
<evidence type="ECO:0000256" key="2">
    <source>
        <dbReference type="ARBA" id="ARBA00022475"/>
    </source>
</evidence>
<dbReference type="Pfam" id="PF02687">
    <property type="entry name" value="FtsX"/>
    <property type="match status" value="1"/>
</dbReference>
<evidence type="ECO:0000256" key="7">
    <source>
        <dbReference type="SAM" id="Phobius"/>
    </source>
</evidence>
<reference evidence="11" key="1">
    <citation type="journal article" date="2019" name="Int. J. Syst. Evol. Microbiol.">
        <title>The Global Catalogue of Microorganisms (GCM) 10K type strain sequencing project: providing services to taxonomists for standard genome sequencing and annotation.</title>
        <authorList>
            <consortium name="The Broad Institute Genomics Platform"/>
            <consortium name="The Broad Institute Genome Sequencing Center for Infectious Disease"/>
            <person name="Wu L."/>
            <person name="Ma J."/>
        </authorList>
    </citation>
    <scope>NUCLEOTIDE SEQUENCE [LARGE SCALE GENOMIC DNA]</scope>
    <source>
        <strain evidence="11">JCM 17927</strain>
    </source>
</reference>
<dbReference type="PANTHER" id="PTHR30572:SF4">
    <property type="entry name" value="ABC TRANSPORTER PERMEASE YTRF"/>
    <property type="match status" value="1"/>
</dbReference>
<gene>
    <name evidence="10" type="ORF">GCM10023189_14050</name>
</gene>
<dbReference type="InterPro" id="IPR050250">
    <property type="entry name" value="Macrolide_Exporter_MacB"/>
</dbReference>
<evidence type="ECO:0000259" key="8">
    <source>
        <dbReference type="Pfam" id="PF02687"/>
    </source>
</evidence>
<sequence>MLQHLFRLMWNKKRAHTLLIVEILASFLVLFGVTSLIVYNLRNYTQPIGFDYQNVWTIDFNARDQPDSLVADMMQRIKERARTYPQVESVTLFGSNAPYSMNTHNSNVTYDKTSTMTHIFTSDFDMPRTLNVPLLEGRWFDKSDELKDVRTVVINQPLRQKFFGDGQALGKLIYFGGPDNKDGKPEYLKVIGVTGNFKSHGEYQENIAGVFQLSKGESRAHQRTMLVKVKPGTDASFEAQLTRDLGTMTQGWNIDVSYMENQRKNAHKLTLVPIIIFLVVSGFLLINVALGLFGILNLNIAKRRSEIGLRRALGATESGISTQFVGEIWVLATFGLLIGLLFAIQFPLMNVFDLEAGIYITAIAISVVVIYLIVTLCALYPSRQAATIQPAMALHEE</sequence>
<dbReference type="EMBL" id="BAABHD010000021">
    <property type="protein sequence ID" value="GAA4451748.1"/>
    <property type="molecule type" value="Genomic_DNA"/>
</dbReference>
<comment type="similarity">
    <text evidence="6">Belongs to the ABC-4 integral membrane protein family.</text>
</comment>
<feature type="transmembrane region" description="Helical" evidence="7">
    <location>
        <begin position="358"/>
        <end position="380"/>
    </location>
</feature>
<keyword evidence="4 7" id="KW-1133">Transmembrane helix</keyword>
<evidence type="ECO:0000313" key="11">
    <source>
        <dbReference type="Proteomes" id="UP001501175"/>
    </source>
</evidence>
<evidence type="ECO:0000256" key="4">
    <source>
        <dbReference type="ARBA" id="ARBA00022989"/>
    </source>
</evidence>
<evidence type="ECO:0000256" key="6">
    <source>
        <dbReference type="ARBA" id="ARBA00038076"/>
    </source>
</evidence>
<evidence type="ECO:0000256" key="1">
    <source>
        <dbReference type="ARBA" id="ARBA00004651"/>
    </source>
</evidence>
<protein>
    <submittedName>
        <fullName evidence="10">ABC transporter permease</fullName>
    </submittedName>
</protein>
<dbReference type="Pfam" id="PF12704">
    <property type="entry name" value="MacB_PCD"/>
    <property type="match status" value="1"/>
</dbReference>
<feature type="transmembrane region" description="Helical" evidence="7">
    <location>
        <begin position="271"/>
        <end position="296"/>
    </location>
</feature>
<dbReference type="InterPro" id="IPR003838">
    <property type="entry name" value="ABC3_permease_C"/>
</dbReference>
<dbReference type="PANTHER" id="PTHR30572">
    <property type="entry name" value="MEMBRANE COMPONENT OF TRANSPORTER-RELATED"/>
    <property type="match status" value="1"/>
</dbReference>
<accession>A0ABP8MJJ2</accession>
<name>A0ABP8MJJ2_9BACT</name>
<comment type="caution">
    <text evidence="10">The sequence shown here is derived from an EMBL/GenBank/DDBJ whole genome shotgun (WGS) entry which is preliminary data.</text>
</comment>
<dbReference type="InterPro" id="IPR025857">
    <property type="entry name" value="MacB_PCD"/>
</dbReference>
<keyword evidence="5 7" id="KW-0472">Membrane</keyword>
<organism evidence="10 11">
    <name type="scientific">Nibrella saemangeumensis</name>
    <dbReference type="NCBI Taxonomy" id="1084526"/>
    <lineage>
        <taxon>Bacteria</taxon>
        <taxon>Pseudomonadati</taxon>
        <taxon>Bacteroidota</taxon>
        <taxon>Cytophagia</taxon>
        <taxon>Cytophagales</taxon>
        <taxon>Spirosomataceae</taxon>
        <taxon>Nibrella</taxon>
    </lineage>
</organism>
<feature type="transmembrane region" description="Helical" evidence="7">
    <location>
        <begin position="20"/>
        <end position="41"/>
    </location>
</feature>
<feature type="domain" description="ABC3 transporter permease C-terminal" evidence="8">
    <location>
        <begin position="279"/>
        <end position="390"/>
    </location>
</feature>
<evidence type="ECO:0000313" key="10">
    <source>
        <dbReference type="EMBL" id="GAA4451748.1"/>
    </source>
</evidence>
<evidence type="ECO:0000256" key="5">
    <source>
        <dbReference type="ARBA" id="ARBA00023136"/>
    </source>
</evidence>
<evidence type="ECO:0000256" key="3">
    <source>
        <dbReference type="ARBA" id="ARBA00022692"/>
    </source>
</evidence>
<keyword evidence="2" id="KW-1003">Cell membrane</keyword>
<proteinExistence type="inferred from homology"/>
<comment type="subcellular location">
    <subcellularLocation>
        <location evidence="1">Cell membrane</location>
        <topology evidence="1">Multi-pass membrane protein</topology>
    </subcellularLocation>
</comment>
<dbReference type="Proteomes" id="UP001501175">
    <property type="component" value="Unassembled WGS sequence"/>
</dbReference>
<evidence type="ECO:0000259" key="9">
    <source>
        <dbReference type="Pfam" id="PF12704"/>
    </source>
</evidence>
<feature type="transmembrane region" description="Helical" evidence="7">
    <location>
        <begin position="328"/>
        <end position="346"/>
    </location>
</feature>
<keyword evidence="11" id="KW-1185">Reference proteome</keyword>
<feature type="domain" description="MacB-like periplasmic core" evidence="9">
    <location>
        <begin position="35"/>
        <end position="242"/>
    </location>
</feature>